<evidence type="ECO:0000313" key="6">
    <source>
        <dbReference type="Proteomes" id="UP000078003"/>
    </source>
</evidence>
<proteinExistence type="predicted"/>
<feature type="compositionally biased region" description="Basic and acidic residues" evidence="1">
    <location>
        <begin position="144"/>
        <end position="181"/>
    </location>
</feature>
<dbReference type="EMBL" id="LT906482">
    <property type="protein sequence ID" value="SNW09793.1"/>
    <property type="molecule type" value="Genomic_DNA"/>
</dbReference>
<feature type="transmembrane region" description="Helical" evidence="2">
    <location>
        <begin position="12"/>
        <end position="31"/>
    </location>
</feature>
<dbReference type="GO" id="GO:0042834">
    <property type="term" value="F:peptidoglycan binding"/>
    <property type="evidence" value="ECO:0007669"/>
    <property type="project" value="InterPro"/>
</dbReference>
<feature type="compositionally biased region" description="Basic and acidic residues" evidence="1">
    <location>
        <begin position="56"/>
        <end position="65"/>
    </location>
</feature>
<evidence type="ECO:0000313" key="4">
    <source>
        <dbReference type="EMBL" id="OAM16561.1"/>
    </source>
</evidence>
<dbReference type="Gene3D" id="3.30.70.1070">
    <property type="entry name" value="Sporulation related repeat"/>
    <property type="match status" value="1"/>
</dbReference>
<keyword evidence="2" id="KW-0472">Membrane</keyword>
<evidence type="ECO:0000259" key="3">
    <source>
        <dbReference type="PROSITE" id="PS51724"/>
    </source>
</evidence>
<keyword evidence="2" id="KW-1133">Transmembrane helix</keyword>
<evidence type="ECO:0000313" key="5">
    <source>
        <dbReference type="EMBL" id="SNW09793.1"/>
    </source>
</evidence>
<reference evidence="6" key="1">
    <citation type="submission" date="2016-05" db="EMBL/GenBank/DDBJ databases">
        <title>Draft genome of Corynebacterium afermentans subsp. afermentans LCDC 88199T.</title>
        <authorList>
            <person name="Bernier A.-M."/>
            <person name="Bernard K."/>
        </authorList>
    </citation>
    <scope>NUCLEOTIDE SEQUENCE [LARGE SCALE GENOMIC DNA]</scope>
    <source>
        <strain evidence="6">NML01-0328</strain>
    </source>
</reference>
<gene>
    <name evidence="4" type="ORF">A7P85_06020</name>
    <name evidence="5" type="ORF">SAMEA4412678_01635</name>
</gene>
<reference evidence="4" key="2">
    <citation type="submission" date="2016-05" db="EMBL/GenBank/DDBJ databases">
        <authorList>
            <person name="Lavstsen T."/>
            <person name="Jespersen J.S."/>
        </authorList>
    </citation>
    <scope>NUCLEOTIDE SEQUENCE</scope>
    <source>
        <strain evidence="4">NML01-0328</strain>
    </source>
</reference>
<evidence type="ECO:0000256" key="2">
    <source>
        <dbReference type="SAM" id="Phobius"/>
    </source>
</evidence>
<dbReference type="Pfam" id="PF05036">
    <property type="entry name" value="SPOR"/>
    <property type="match status" value="1"/>
</dbReference>
<dbReference type="RefSeq" id="WP_003822130.1">
    <property type="nucleotide sequence ID" value="NZ_CP082861.1"/>
</dbReference>
<dbReference type="SUPFAM" id="SSF110997">
    <property type="entry name" value="Sporulation related repeat"/>
    <property type="match status" value="1"/>
</dbReference>
<evidence type="ECO:0000256" key="1">
    <source>
        <dbReference type="SAM" id="MobiDB-lite"/>
    </source>
</evidence>
<organism evidence="4 6">
    <name type="scientific">Eikenella corrodens</name>
    <dbReference type="NCBI Taxonomy" id="539"/>
    <lineage>
        <taxon>Bacteria</taxon>
        <taxon>Pseudomonadati</taxon>
        <taxon>Pseudomonadota</taxon>
        <taxon>Betaproteobacteria</taxon>
        <taxon>Neisseriales</taxon>
        <taxon>Neisseriaceae</taxon>
        <taxon>Eikenella</taxon>
    </lineage>
</organism>
<dbReference type="InterPro" id="IPR036680">
    <property type="entry name" value="SPOR-like_sf"/>
</dbReference>
<feature type="domain" description="SPOR" evidence="3">
    <location>
        <begin position="184"/>
        <end position="262"/>
    </location>
</feature>
<keyword evidence="5" id="KW-0131">Cell cycle</keyword>
<keyword evidence="2" id="KW-0812">Transmembrane</keyword>
<protein>
    <submittedName>
        <fullName evidence="5">Cell division protein FtsN</fullName>
    </submittedName>
</protein>
<dbReference type="Proteomes" id="UP000078003">
    <property type="component" value="Unassembled WGS sequence"/>
</dbReference>
<dbReference type="AlphaFoldDB" id="A0A1A9RE33"/>
<dbReference type="EMBL" id="LXSF01000005">
    <property type="protein sequence ID" value="OAM16561.1"/>
    <property type="molecule type" value="Genomic_DNA"/>
</dbReference>
<dbReference type="Proteomes" id="UP000215465">
    <property type="component" value="Chromosome 1"/>
</dbReference>
<dbReference type="InterPro" id="IPR007730">
    <property type="entry name" value="SPOR-like_dom"/>
</dbReference>
<dbReference type="KEGG" id="ecor:SAMEA4412678_1635"/>
<dbReference type="GeneID" id="60770536"/>
<evidence type="ECO:0000313" key="7">
    <source>
        <dbReference type="Proteomes" id="UP000215465"/>
    </source>
</evidence>
<name>A0A1A9RE33_EIKCO</name>
<accession>A0A1A9RE33</accession>
<dbReference type="GO" id="GO:0051301">
    <property type="term" value="P:cell division"/>
    <property type="evidence" value="ECO:0007669"/>
    <property type="project" value="UniProtKB-KW"/>
</dbReference>
<feature type="compositionally biased region" description="Polar residues" evidence="1">
    <location>
        <begin position="95"/>
        <end position="104"/>
    </location>
</feature>
<feature type="compositionally biased region" description="Basic and acidic residues" evidence="1">
    <location>
        <begin position="105"/>
        <end position="134"/>
    </location>
</feature>
<sequence>MQNKPYGKGLSGFIFGLLLATLIIGVVLYFLNNTPSGIKQPEAPKTEIQPEILTPRQERQPEQRPNDTTTAGSDSGHYTLPPGDITDKPPVAASVPQQASTPAQRQEEKPAQEDKPVQTKPREPQRKPEPEAKPTPEQILESGNVERAREQARRQRREAEAKAAREAEAKAAEQRAQRNAEAHSGGNGRYIVQMGSYNNPEAADTQRAKLAMLGVNARVASSKRSDGQTVYRIQSGRLSRAEAQALSDKLRGNGIDTLTRQAD</sequence>
<feature type="region of interest" description="Disordered" evidence="1">
    <location>
        <begin position="36"/>
        <end position="193"/>
    </location>
</feature>
<keyword evidence="5" id="KW-0132">Cell division</keyword>
<dbReference type="PROSITE" id="PS51724">
    <property type="entry name" value="SPOR"/>
    <property type="match status" value="1"/>
</dbReference>
<reference evidence="5 7" key="3">
    <citation type="submission" date="2017-06" db="EMBL/GenBank/DDBJ databases">
        <authorList>
            <consortium name="Pathogen Informatics"/>
        </authorList>
    </citation>
    <scope>NUCLEOTIDE SEQUENCE [LARGE SCALE GENOMIC DNA]</scope>
    <source>
        <strain evidence="5 7">NCTC10596</strain>
    </source>
</reference>